<evidence type="ECO:0008006" key="3">
    <source>
        <dbReference type="Google" id="ProtNLM"/>
    </source>
</evidence>
<protein>
    <recommendedName>
        <fullName evidence="3">NAD/NADP transhydrogenase alpha subunit-like protein</fullName>
    </recommendedName>
</protein>
<accession>A0A560AGP7</accession>
<organism evidence="1 2">
    <name type="scientific">Azospirillum brasilense</name>
    <dbReference type="NCBI Taxonomy" id="192"/>
    <lineage>
        <taxon>Bacteria</taxon>
        <taxon>Pseudomonadati</taxon>
        <taxon>Pseudomonadota</taxon>
        <taxon>Alphaproteobacteria</taxon>
        <taxon>Rhodospirillales</taxon>
        <taxon>Azospirillaceae</taxon>
        <taxon>Azospirillum</taxon>
    </lineage>
</organism>
<dbReference type="Proteomes" id="UP000316083">
    <property type="component" value="Unassembled WGS sequence"/>
</dbReference>
<proteinExistence type="predicted"/>
<comment type="caution">
    <text evidence="1">The sequence shown here is derived from an EMBL/GenBank/DDBJ whole genome shotgun (WGS) entry which is preliminary data.</text>
</comment>
<dbReference type="RefSeq" id="WP_247883429.1">
    <property type="nucleotide sequence ID" value="NZ_VITF01000024.1"/>
</dbReference>
<gene>
    <name evidence="1" type="ORF">FBZ82_12414</name>
</gene>
<sequence length="106" mass="10839">MRDLLTHKDAMGTPSAVLSVSDSRYALVLAAGTGKTVLVPSDAKTVLFASTGPFWVQYGATAVLPVTDDVSGAAPELAPAARRLDGTTLLGLVAPSDCTVSLTFFG</sequence>
<evidence type="ECO:0000313" key="1">
    <source>
        <dbReference type="EMBL" id="TWA59492.1"/>
    </source>
</evidence>
<name>A0A560AGP7_AZOBR</name>
<reference evidence="1 2" key="1">
    <citation type="submission" date="2019-06" db="EMBL/GenBank/DDBJ databases">
        <title>Genomic Encyclopedia of Type Strains, Phase IV (KMG-V): Genome sequencing to study the core and pangenomes of soil and plant-associated prokaryotes.</title>
        <authorList>
            <person name="Whitman W."/>
        </authorList>
    </citation>
    <scope>NUCLEOTIDE SEQUENCE [LARGE SCALE GENOMIC DNA]</scope>
    <source>
        <strain evidence="1 2">BR 11796</strain>
    </source>
</reference>
<dbReference type="AlphaFoldDB" id="A0A560AGP7"/>
<evidence type="ECO:0000313" key="2">
    <source>
        <dbReference type="Proteomes" id="UP000316083"/>
    </source>
</evidence>
<dbReference type="EMBL" id="VITF01000024">
    <property type="protein sequence ID" value="TWA59492.1"/>
    <property type="molecule type" value="Genomic_DNA"/>
</dbReference>